<dbReference type="InterPro" id="IPR007554">
    <property type="entry name" value="Glycerophosphate_synth"/>
</dbReference>
<evidence type="ECO:0000256" key="5">
    <source>
        <dbReference type="ARBA" id="ARBA00022944"/>
    </source>
</evidence>
<protein>
    <submittedName>
        <fullName evidence="8">CDP-glycerol glycerophosphotransferase family protein</fullName>
    </submittedName>
</protein>
<dbReference type="RefSeq" id="WP_263062204.1">
    <property type="nucleotide sequence ID" value="NZ_JAOUSE010000057.1"/>
</dbReference>
<proteinExistence type="inferred from homology"/>
<accession>A0ABT2WIJ1</accession>
<comment type="similarity">
    <text evidence="2">Belongs to the CDP-glycerol glycerophosphotransferase family.</text>
</comment>
<keyword evidence="9" id="KW-1185">Reference proteome</keyword>
<name>A0ABT2WIJ1_9BACI</name>
<evidence type="ECO:0000256" key="1">
    <source>
        <dbReference type="ARBA" id="ARBA00004202"/>
    </source>
</evidence>
<evidence type="ECO:0000313" key="8">
    <source>
        <dbReference type="EMBL" id="MCU9595507.1"/>
    </source>
</evidence>
<dbReference type="Pfam" id="PF04464">
    <property type="entry name" value="Glyphos_transf"/>
    <property type="match status" value="1"/>
</dbReference>
<evidence type="ECO:0000256" key="4">
    <source>
        <dbReference type="ARBA" id="ARBA00022679"/>
    </source>
</evidence>
<dbReference type="InterPro" id="IPR043149">
    <property type="entry name" value="TagF_N"/>
</dbReference>
<evidence type="ECO:0000256" key="3">
    <source>
        <dbReference type="ARBA" id="ARBA00022475"/>
    </source>
</evidence>
<keyword evidence="7" id="KW-0812">Transmembrane</keyword>
<dbReference type="EMBL" id="JAOUSE010000057">
    <property type="protein sequence ID" value="MCU9595507.1"/>
    <property type="molecule type" value="Genomic_DNA"/>
</dbReference>
<dbReference type="InterPro" id="IPR051612">
    <property type="entry name" value="Teichoic_Acid_Biosynth"/>
</dbReference>
<keyword evidence="3" id="KW-1003">Cell membrane</keyword>
<evidence type="ECO:0000256" key="2">
    <source>
        <dbReference type="ARBA" id="ARBA00010488"/>
    </source>
</evidence>
<keyword evidence="6 7" id="KW-0472">Membrane</keyword>
<dbReference type="Proteomes" id="UP001208656">
    <property type="component" value="Unassembled WGS sequence"/>
</dbReference>
<comment type="subcellular location">
    <subcellularLocation>
        <location evidence="1">Cell membrane</location>
        <topology evidence="1">Peripheral membrane protein</topology>
    </subcellularLocation>
</comment>
<keyword evidence="4" id="KW-0808">Transferase</keyword>
<dbReference type="PANTHER" id="PTHR37316">
    <property type="entry name" value="TEICHOIC ACID GLYCEROL-PHOSPHATE PRIMASE"/>
    <property type="match status" value="1"/>
</dbReference>
<reference evidence="8 9" key="1">
    <citation type="submission" date="2022-10" db="EMBL/GenBank/DDBJ databases">
        <title>Description of Fervidibacillus gen. nov. in the family Fervidibacillaceae fam. nov. with two species, Fervidibacillus albus sp. nov., and Fervidibacillus halotolerans sp. nov., isolated from tidal flat sediments.</title>
        <authorList>
            <person name="Kwon K.K."/>
            <person name="Yang S.-H."/>
        </authorList>
    </citation>
    <scope>NUCLEOTIDE SEQUENCE [LARGE SCALE GENOMIC DNA]</scope>
    <source>
        <strain evidence="8 9">DSM 23332</strain>
    </source>
</reference>
<keyword evidence="7" id="KW-1133">Transmembrane helix</keyword>
<dbReference type="PANTHER" id="PTHR37316:SF1">
    <property type="entry name" value="TEICHOIC ACID GLYCEROL-PHOSPHATE PRIMASE"/>
    <property type="match status" value="1"/>
</dbReference>
<gene>
    <name evidence="8" type="ORF">OEV82_13770</name>
</gene>
<evidence type="ECO:0000256" key="6">
    <source>
        <dbReference type="ARBA" id="ARBA00023136"/>
    </source>
</evidence>
<feature type="transmembrane region" description="Helical" evidence="7">
    <location>
        <begin position="12"/>
        <end position="29"/>
    </location>
</feature>
<comment type="caution">
    <text evidence="8">The sequence shown here is derived from an EMBL/GenBank/DDBJ whole genome shotgun (WGS) entry which is preliminary data.</text>
</comment>
<evidence type="ECO:0000256" key="7">
    <source>
        <dbReference type="SAM" id="Phobius"/>
    </source>
</evidence>
<sequence>MSTMAREFIISLYLLMYKLLFNFFKLFPIKNKIVFVASFKDNNLYIYRKLNDKQFPGEVVFLCKESCFHSIKEKTSVPVYVIESGNFVHELKAAYHLMTAKTIIVDNYYGFLSVAKFKKGVECIQIWHAAGAIKNFGLLDPTVEQRPKRAQKRIKKVYQNFHKVVVGSDVFADIFKKAFNVKEEQLLRFGYPRTDFFYNQTAQEKKREQFYQKYPQFKNKKIILYAPTYRPNPEDNQLKLDIDQLYKSLKDEYVLFIRLHPSVSISEINYFVYQDFVFDFSNKASINDLIVVSDLLITDYSSIPFEYAILEKPMIFYPYDLEKYQENPGIWAKYEDIVPGPVAFLTKDILRYIKSNDFDYEKYRAFKEKWNKYSKGFSSENMVHYLLKRHNME</sequence>
<dbReference type="InterPro" id="IPR043148">
    <property type="entry name" value="TagF_C"/>
</dbReference>
<dbReference type="SUPFAM" id="SSF53756">
    <property type="entry name" value="UDP-Glycosyltransferase/glycogen phosphorylase"/>
    <property type="match status" value="1"/>
</dbReference>
<dbReference type="Gene3D" id="3.40.50.12580">
    <property type="match status" value="1"/>
</dbReference>
<organism evidence="8 9">
    <name type="scientific">Pallidibacillus thermolactis</name>
    <dbReference type="NCBI Taxonomy" id="251051"/>
    <lineage>
        <taxon>Bacteria</taxon>
        <taxon>Bacillati</taxon>
        <taxon>Bacillota</taxon>
        <taxon>Bacilli</taxon>
        <taxon>Bacillales</taxon>
        <taxon>Bacillaceae</taxon>
        <taxon>Pallidibacillus</taxon>
    </lineage>
</organism>
<evidence type="ECO:0000313" key="9">
    <source>
        <dbReference type="Proteomes" id="UP001208656"/>
    </source>
</evidence>
<keyword evidence="5" id="KW-0777">Teichoic acid biosynthesis</keyword>
<dbReference type="Gene3D" id="3.40.50.11820">
    <property type="match status" value="1"/>
</dbReference>